<dbReference type="AlphaFoldDB" id="A0A809RR93"/>
<keyword evidence="3" id="KW-1185">Reference proteome</keyword>
<sequence length="123" mass="13992">MTQKPVLGRWVIGFIVTSILLFASYTWLTLHWSYSSGERAGYVQKFSHKGWLCKTWEGELAMVSMPGTLSEKFQFSVNDDAVSDKINKNLGKRVSLTYEQHVGVPSTCFAETQYFVTDVRVVE</sequence>
<evidence type="ECO:0000256" key="1">
    <source>
        <dbReference type="SAM" id="Phobius"/>
    </source>
</evidence>
<proteinExistence type="predicted"/>
<feature type="transmembrane region" description="Helical" evidence="1">
    <location>
        <begin position="6"/>
        <end position="28"/>
    </location>
</feature>
<dbReference type="Proteomes" id="UP000463939">
    <property type="component" value="Chromosome"/>
</dbReference>
<protein>
    <submittedName>
        <fullName evidence="2">6-phosphogluconate dehydrogenase</fullName>
    </submittedName>
</protein>
<dbReference type="EMBL" id="AP021881">
    <property type="protein sequence ID" value="BBP01391.1"/>
    <property type="molecule type" value="Genomic_DNA"/>
</dbReference>
<evidence type="ECO:0000313" key="2">
    <source>
        <dbReference type="EMBL" id="BBP01391.1"/>
    </source>
</evidence>
<accession>A0A809RR93</accession>
<keyword evidence="1" id="KW-1133">Transmembrane helix</keyword>
<evidence type="ECO:0000313" key="3">
    <source>
        <dbReference type="Proteomes" id="UP000463939"/>
    </source>
</evidence>
<keyword evidence="1" id="KW-0472">Membrane</keyword>
<dbReference type="KEGG" id="sniv:SFSGTM_20990"/>
<organism evidence="2 3">
    <name type="scientific">Sulfuriferula nivalis</name>
    <dbReference type="NCBI Taxonomy" id="2675298"/>
    <lineage>
        <taxon>Bacteria</taxon>
        <taxon>Pseudomonadati</taxon>
        <taxon>Pseudomonadota</taxon>
        <taxon>Betaproteobacteria</taxon>
        <taxon>Nitrosomonadales</taxon>
        <taxon>Sulfuricellaceae</taxon>
        <taxon>Sulfuriferula</taxon>
    </lineage>
</organism>
<reference evidence="3" key="1">
    <citation type="submission" date="2019-11" db="EMBL/GenBank/DDBJ databases">
        <title>Isolation and characterization of a novel species in the genus Sulfuriferula.</title>
        <authorList>
            <person name="Mochizuki J."/>
            <person name="Kojima H."/>
            <person name="Fukui M."/>
        </authorList>
    </citation>
    <scope>NUCLEOTIDE SEQUENCE [LARGE SCALE GENOMIC DNA]</scope>
    <source>
        <strain evidence="3">SGTM</strain>
    </source>
</reference>
<name>A0A809RR93_9PROT</name>
<dbReference type="RefSeq" id="WP_174237412.1">
    <property type="nucleotide sequence ID" value="NZ_AP021881.1"/>
</dbReference>
<keyword evidence="1" id="KW-0812">Transmembrane</keyword>
<gene>
    <name evidence="2" type="ORF">SFSGTM_20990</name>
</gene>